<protein>
    <submittedName>
        <fullName evidence="1">Uncharacterized protein</fullName>
    </submittedName>
</protein>
<gene>
    <name evidence="1" type="ORF">FPE_LOCUS8219</name>
</gene>
<keyword evidence="2" id="KW-1185">Reference proteome</keyword>
<accession>A0AAD1Z157</accession>
<dbReference type="Proteomes" id="UP000834106">
    <property type="component" value="Chromosome 5"/>
</dbReference>
<dbReference type="AlphaFoldDB" id="A0AAD1Z157"/>
<evidence type="ECO:0000313" key="1">
    <source>
        <dbReference type="EMBL" id="CAI9760789.1"/>
    </source>
</evidence>
<sequence>MNGSDEAVGSLVAAALPREEQIRATEQISGYLAGNSLSENGLHISKHASLEYFGERRCSSSHANEDLLITECIEPVNLASMDLRTSADPRGDISEKSSEMKSSASLMLSNFQSFSKALPSFTAILQCSNPSVCRFSLRYPSHGVCLAKAGLQVHI</sequence>
<name>A0AAD1Z157_9LAMI</name>
<proteinExistence type="predicted"/>
<reference evidence="1" key="1">
    <citation type="submission" date="2023-05" db="EMBL/GenBank/DDBJ databases">
        <authorList>
            <person name="Huff M."/>
        </authorList>
    </citation>
    <scope>NUCLEOTIDE SEQUENCE</scope>
</reference>
<dbReference type="EMBL" id="OU503040">
    <property type="protein sequence ID" value="CAI9760789.1"/>
    <property type="molecule type" value="Genomic_DNA"/>
</dbReference>
<evidence type="ECO:0000313" key="2">
    <source>
        <dbReference type="Proteomes" id="UP000834106"/>
    </source>
</evidence>
<organism evidence="1 2">
    <name type="scientific">Fraxinus pennsylvanica</name>
    <dbReference type="NCBI Taxonomy" id="56036"/>
    <lineage>
        <taxon>Eukaryota</taxon>
        <taxon>Viridiplantae</taxon>
        <taxon>Streptophyta</taxon>
        <taxon>Embryophyta</taxon>
        <taxon>Tracheophyta</taxon>
        <taxon>Spermatophyta</taxon>
        <taxon>Magnoliopsida</taxon>
        <taxon>eudicotyledons</taxon>
        <taxon>Gunneridae</taxon>
        <taxon>Pentapetalae</taxon>
        <taxon>asterids</taxon>
        <taxon>lamiids</taxon>
        <taxon>Lamiales</taxon>
        <taxon>Oleaceae</taxon>
        <taxon>Oleeae</taxon>
        <taxon>Fraxinus</taxon>
    </lineage>
</organism>